<evidence type="ECO:0000313" key="3">
    <source>
        <dbReference type="EMBL" id="OFC35989.1"/>
    </source>
</evidence>
<dbReference type="SUPFAM" id="SSF52540">
    <property type="entry name" value="P-loop containing nucleoside triphosphate hydrolases"/>
    <property type="match status" value="1"/>
</dbReference>
<evidence type="ECO:0000259" key="2">
    <source>
        <dbReference type="Pfam" id="PF12696"/>
    </source>
</evidence>
<gene>
    <name evidence="3" type="ORF">BAE27_06765</name>
</gene>
<dbReference type="InterPro" id="IPR027417">
    <property type="entry name" value="P-loop_NTPase"/>
</dbReference>
<feature type="domain" description="TraD/TraG TraM recognition site" evidence="2">
    <location>
        <begin position="471"/>
        <end position="599"/>
    </location>
</feature>
<dbReference type="Gene3D" id="3.40.50.300">
    <property type="entry name" value="P-loop containing nucleotide triphosphate hydrolases"/>
    <property type="match status" value="2"/>
</dbReference>
<dbReference type="InterPro" id="IPR022458">
    <property type="entry name" value="Conjugative_coupling_TraG/TraD"/>
</dbReference>
<dbReference type="PANTHER" id="PTHR30121:SF6">
    <property type="entry name" value="SLR6007 PROTEIN"/>
    <property type="match status" value="1"/>
</dbReference>
<keyword evidence="1" id="KW-0472">Membrane</keyword>
<dbReference type="NCBIfam" id="TIGR03743">
    <property type="entry name" value="SXT_TraD"/>
    <property type="match status" value="1"/>
</dbReference>
<organism evidence="3 4">
    <name type="scientific">Acidithiobacillus caldus</name>
    <dbReference type="NCBI Taxonomy" id="33059"/>
    <lineage>
        <taxon>Bacteria</taxon>
        <taxon>Pseudomonadati</taxon>
        <taxon>Pseudomonadota</taxon>
        <taxon>Acidithiobacillia</taxon>
        <taxon>Acidithiobacillales</taxon>
        <taxon>Acidithiobacillaceae</taxon>
        <taxon>Acidithiobacillus</taxon>
    </lineage>
</organism>
<evidence type="ECO:0000256" key="1">
    <source>
        <dbReference type="SAM" id="Phobius"/>
    </source>
</evidence>
<protein>
    <recommendedName>
        <fullName evidence="2">TraD/TraG TraM recognition site domain-containing protein</fullName>
    </recommendedName>
</protein>
<accession>A0A1E7YN12</accession>
<dbReference type="PANTHER" id="PTHR30121">
    <property type="entry name" value="UNCHARACTERIZED PROTEIN YJGR-RELATED"/>
    <property type="match status" value="1"/>
</dbReference>
<dbReference type="CDD" id="cd01127">
    <property type="entry name" value="TrwB_TraG_TraD_VirD4"/>
    <property type="match status" value="1"/>
</dbReference>
<name>A0A1E7YN12_9PROT</name>
<reference evidence="3 4" key="1">
    <citation type="submission" date="2016-06" db="EMBL/GenBank/DDBJ databases">
        <title>Gene turnover analysis identifies the evolutionary adaptation of the extremophile Acidithiobacillus caldus.</title>
        <authorList>
            <person name="Zhang X."/>
        </authorList>
    </citation>
    <scope>NUCLEOTIDE SEQUENCE [LARGE SCALE GENOMIC DNA]</scope>
    <source>
        <strain evidence="3 4">DX</strain>
    </source>
</reference>
<dbReference type="InterPro" id="IPR032689">
    <property type="entry name" value="TraG-D_C"/>
</dbReference>
<keyword evidence="1" id="KW-0812">Transmembrane</keyword>
<evidence type="ECO:0000313" key="4">
    <source>
        <dbReference type="Proteomes" id="UP000175616"/>
    </source>
</evidence>
<proteinExistence type="predicted"/>
<dbReference type="Proteomes" id="UP000175616">
    <property type="component" value="Unassembled WGS sequence"/>
</dbReference>
<dbReference type="EMBL" id="LZYE01000183">
    <property type="protein sequence ID" value="OFC35989.1"/>
    <property type="molecule type" value="Genomic_DNA"/>
</dbReference>
<keyword evidence="1" id="KW-1133">Transmembrane helix</keyword>
<dbReference type="AlphaFoldDB" id="A0A1E7YN12"/>
<feature type="transmembrane region" description="Helical" evidence="1">
    <location>
        <begin position="30"/>
        <end position="63"/>
    </location>
</feature>
<comment type="caution">
    <text evidence="3">The sequence shown here is derived from an EMBL/GenBank/DDBJ whole genome shotgun (WGS) entry which is preliminary data.</text>
</comment>
<dbReference type="InterPro" id="IPR051162">
    <property type="entry name" value="T4SS_component"/>
</dbReference>
<dbReference type="Pfam" id="PF12696">
    <property type="entry name" value="TraG-D_C"/>
    <property type="match status" value="1"/>
</dbReference>
<dbReference type="RefSeq" id="WP_070114032.1">
    <property type="nucleotide sequence ID" value="NZ_LZYE01000183.1"/>
</dbReference>
<sequence length="622" mass="68454">MASSSRFRNQIQPYEIPFRPGLELKAAWTWGAAGALGLMGGLALGMPLMPLLTTSSIAGFFAWNRYKIGHRYQQKLDALHQSAGHLWFISTDEAETHYRIAREKDAIWFGRGFRWTKHTAERMYYLLGPGAELVEPLETKQTTESGEFIGKVWIHALETERDILLPLDALKGQTLILGTTRAGKTRLYDLLISQAVERGESVIIIDPKGDKELAANAKKACERMGTPERFAYFHPAHPEDSCAIDVLGSWNRATGLASRIAALISAGGDSNSDPFISFGWRVMNNFIHGLLILGQKPTLKSLRTLVETNPTEFTLAVLKAYIQQNDPKPEILHSYLTAKNGKVAEDVPGQLAAYKKFYREVLSKTAASPELEGLLSDEEHDKEHFSKMIVSLTPLLAMLTSRPLDTLLSPDPTTFHGRILTAQRIIDQNLVTYIGLDTLSDSAVGQAIGSIIAADLASTAGDVYNYQIPKPINIFIDEGAEVLNQPIIQLLNKGGGALFRVFLATQTLSDIAARLNGSQQRANQVIGNTNNTIVLRIIDQNTQETQTRKFGKFPMSRMGTALGSGISPHPMDMNNGSYSESMNLVDTDLFPSSEFASLPALQYLAHFSGGTIIKGRIPIVRD</sequence>
<dbReference type="GeneID" id="92931945"/>